<name>A0A7Y9I4B0_9ACTN</name>
<dbReference type="SUPFAM" id="SSF50998">
    <property type="entry name" value="Quinoprotein alcohol dehydrogenase-like"/>
    <property type="match status" value="1"/>
</dbReference>
<dbReference type="Proteomes" id="UP000569914">
    <property type="component" value="Unassembled WGS sequence"/>
</dbReference>
<dbReference type="AlphaFoldDB" id="A0A7Y9I4B0"/>
<keyword evidence="2" id="KW-1185">Reference proteome</keyword>
<protein>
    <submittedName>
        <fullName evidence="1">Uncharacterized protein</fullName>
    </submittedName>
</protein>
<organism evidence="1 2">
    <name type="scientific">Microlunatus parietis</name>
    <dbReference type="NCBI Taxonomy" id="682979"/>
    <lineage>
        <taxon>Bacteria</taxon>
        <taxon>Bacillati</taxon>
        <taxon>Actinomycetota</taxon>
        <taxon>Actinomycetes</taxon>
        <taxon>Propionibacteriales</taxon>
        <taxon>Propionibacteriaceae</taxon>
        <taxon>Microlunatus</taxon>
    </lineage>
</organism>
<dbReference type="RefSeq" id="WP_179748773.1">
    <property type="nucleotide sequence ID" value="NZ_JACCBU010000001.1"/>
</dbReference>
<accession>A0A7Y9I4B0</accession>
<dbReference type="InterPro" id="IPR015943">
    <property type="entry name" value="WD40/YVTN_repeat-like_dom_sf"/>
</dbReference>
<dbReference type="SUPFAM" id="SSF50969">
    <property type="entry name" value="YVTN repeat-like/Quinoprotein amine dehydrogenase"/>
    <property type="match status" value="1"/>
</dbReference>
<evidence type="ECO:0000313" key="1">
    <source>
        <dbReference type="EMBL" id="NYE69786.1"/>
    </source>
</evidence>
<dbReference type="InterPro" id="IPR011047">
    <property type="entry name" value="Quinoprotein_ADH-like_sf"/>
</dbReference>
<gene>
    <name evidence="1" type="ORF">BKA15_001115</name>
</gene>
<proteinExistence type="predicted"/>
<evidence type="ECO:0000313" key="2">
    <source>
        <dbReference type="Proteomes" id="UP000569914"/>
    </source>
</evidence>
<comment type="caution">
    <text evidence="1">The sequence shown here is derived from an EMBL/GenBank/DDBJ whole genome shotgun (WGS) entry which is preliminary data.</text>
</comment>
<reference evidence="1 2" key="1">
    <citation type="submission" date="2020-07" db="EMBL/GenBank/DDBJ databases">
        <title>Sequencing the genomes of 1000 actinobacteria strains.</title>
        <authorList>
            <person name="Klenk H.-P."/>
        </authorList>
    </citation>
    <scope>NUCLEOTIDE SEQUENCE [LARGE SCALE GENOMIC DNA]</scope>
    <source>
        <strain evidence="1 2">DSM 22083</strain>
    </source>
</reference>
<dbReference type="EMBL" id="JACCBU010000001">
    <property type="protein sequence ID" value="NYE69786.1"/>
    <property type="molecule type" value="Genomic_DNA"/>
</dbReference>
<sequence length="648" mass="70391">MARRFALPPAQDPFVNTPLISLGPGADGAERFWITSWNSVSGTQAIMITEDGRSEQHRFPDHPGFYSAGPEDADTLWLCGDLAKIIRYDLRTRAVEQFDTGAPYALMFGGMVVDPVSGKLFGLAFPPPDPTAISFDFRNRTPGSVTPNPCAEHYSASHFANGDGTFTLLAFNPDLALLRWDPATDRVSRTLVSELLGRPVRWTDRSTISATITDDTGHVYLPEVGWYDPLGQRLADGPEASARMNWFALRDGTAWGAAMAGEMLTVARWDLASGKITELCRIPDGTIQGTRLTESGRIVAVTMFGTFYLIDAEDGSLLHARHVPSDSIGHVDCLRRIDQDRLLGTTFITQRFWSLDLRTGEGEDLGRAAPGGGEVLQTWKIDNRVYLAAYTGAELVEYDPGRAARFPENPRIVAKPATGMRPVAAADDGRVIFYSSNHHYGELGCVITRYDTGTGLARYADDPLPGQAIRSLVLDSAGTALLAGTTMDADCESAPPSDDHCLFTRIDAESLAVIMTTKAPAGTRIARVRGAIDQDRFLATLTGTFDGRSEKRWLVLPAAGPWPELTLADTRPLPEAATVVVPTGTAGLFVLRTPSGFALWDFRGDNPVRLADVCDDPKAYACEIQDGSLHVLLPDAVLVDDELLSRFS</sequence>
<dbReference type="InterPro" id="IPR011044">
    <property type="entry name" value="Quino_amine_DH_bsu"/>
</dbReference>
<dbReference type="Gene3D" id="2.130.10.10">
    <property type="entry name" value="YVTN repeat-like/Quinoprotein amine dehydrogenase"/>
    <property type="match status" value="1"/>
</dbReference>